<sequence length="99" mass="11125">MTMTHFQVQSTSDARTHLSSALKLFRRDGVNAEPLVFGSHRRPEGVVIPFELFEAILPAIEDAQIAPLLRERIADDTPRKSLDEVIGELGLSHRDFDLD</sequence>
<keyword evidence="2" id="KW-1185">Reference proteome</keyword>
<accession>D1BE89</accession>
<name>D1BE89_SANKS</name>
<dbReference type="HOGENOM" id="CLU_2318485_0_0_11"/>
<evidence type="ECO:0008006" key="3">
    <source>
        <dbReference type="Google" id="ProtNLM"/>
    </source>
</evidence>
<evidence type="ECO:0000313" key="2">
    <source>
        <dbReference type="Proteomes" id="UP000000322"/>
    </source>
</evidence>
<dbReference type="EMBL" id="CP001819">
    <property type="protein sequence ID" value="ACZ21167.1"/>
    <property type="molecule type" value="Genomic_DNA"/>
</dbReference>
<proteinExistence type="predicted"/>
<dbReference type="KEGG" id="ske:Sked_12250"/>
<reference evidence="1 2" key="1">
    <citation type="journal article" date="2009" name="Stand. Genomic Sci.">
        <title>Complete genome sequence of Sanguibacter keddieii type strain (ST-74).</title>
        <authorList>
            <person name="Ivanova N."/>
            <person name="Sikorski J."/>
            <person name="Sims D."/>
            <person name="Brettin T."/>
            <person name="Detter J.C."/>
            <person name="Han C."/>
            <person name="Lapidus A."/>
            <person name="Copeland A."/>
            <person name="Glavina Del Rio T."/>
            <person name="Nolan M."/>
            <person name="Chen F."/>
            <person name="Lucas S."/>
            <person name="Tice H."/>
            <person name="Cheng J.F."/>
            <person name="Bruce D."/>
            <person name="Goodwin L."/>
            <person name="Pitluck S."/>
            <person name="Pati A."/>
            <person name="Mavromatis K."/>
            <person name="Chen A."/>
            <person name="Palaniappan K."/>
            <person name="D'haeseleer P."/>
            <person name="Chain P."/>
            <person name="Bristow J."/>
            <person name="Eisen J.A."/>
            <person name="Markowitz V."/>
            <person name="Hugenholtz P."/>
            <person name="Goker M."/>
            <person name="Pukall R."/>
            <person name="Klenk H.P."/>
            <person name="Kyrpides N.C."/>
        </authorList>
    </citation>
    <scope>NUCLEOTIDE SEQUENCE [LARGE SCALE GENOMIC DNA]</scope>
    <source>
        <strain evidence="2">ATCC 51767 / DSM 10542 / NCFB 3025 / ST-74</strain>
    </source>
</reference>
<protein>
    <recommendedName>
        <fullName evidence="3">Antitoxin</fullName>
    </recommendedName>
</protein>
<dbReference type="STRING" id="446469.Sked_12250"/>
<organism evidence="1 2">
    <name type="scientific">Sanguibacter keddieii (strain ATCC 51767 / DSM 10542 / NCFB 3025 / ST-74)</name>
    <dbReference type="NCBI Taxonomy" id="446469"/>
    <lineage>
        <taxon>Bacteria</taxon>
        <taxon>Bacillati</taxon>
        <taxon>Actinomycetota</taxon>
        <taxon>Actinomycetes</taxon>
        <taxon>Micrococcales</taxon>
        <taxon>Sanguibacteraceae</taxon>
        <taxon>Sanguibacter</taxon>
    </lineage>
</organism>
<gene>
    <name evidence="1" type="ordered locus">Sked_12250</name>
</gene>
<dbReference type="RefSeq" id="WP_012866236.1">
    <property type="nucleotide sequence ID" value="NC_013521.1"/>
</dbReference>
<dbReference type="OrthoDB" id="9803128at2"/>
<dbReference type="Proteomes" id="UP000000322">
    <property type="component" value="Chromosome"/>
</dbReference>
<dbReference type="eggNOG" id="ENOG5033NNZ">
    <property type="taxonomic scope" value="Bacteria"/>
</dbReference>
<evidence type="ECO:0000313" key="1">
    <source>
        <dbReference type="EMBL" id="ACZ21167.1"/>
    </source>
</evidence>
<dbReference type="AlphaFoldDB" id="D1BE89"/>